<keyword evidence="6" id="KW-1133">Transmembrane helix</keyword>
<evidence type="ECO:0000313" key="8">
    <source>
        <dbReference type="EMBL" id="NEY19901.1"/>
    </source>
</evidence>
<comment type="caution">
    <text evidence="8">The sequence shown here is derived from an EMBL/GenBank/DDBJ whole genome shotgun (WGS) entry which is preliminary data.</text>
</comment>
<evidence type="ECO:0000256" key="6">
    <source>
        <dbReference type="ARBA" id="ARBA00022989"/>
    </source>
</evidence>
<proteinExistence type="inferred from homology"/>
<comment type="subcellular location">
    <subcellularLocation>
        <location evidence="1">Cell membrane</location>
        <topology evidence="1">Multi-pass membrane protein</topology>
    </subcellularLocation>
</comment>
<keyword evidence="4" id="KW-1003">Cell membrane</keyword>
<evidence type="ECO:0000256" key="1">
    <source>
        <dbReference type="ARBA" id="ARBA00004651"/>
    </source>
</evidence>
<evidence type="ECO:0000313" key="9">
    <source>
        <dbReference type="Proteomes" id="UP000476934"/>
    </source>
</evidence>
<protein>
    <recommendedName>
        <fullName evidence="3">UPF0266 membrane protein YobD</fullName>
    </recommendedName>
</protein>
<dbReference type="GO" id="GO:0005886">
    <property type="term" value="C:plasma membrane"/>
    <property type="evidence" value="ECO:0007669"/>
    <property type="project" value="UniProtKB-SubCell"/>
</dbReference>
<dbReference type="Pfam" id="PF06173">
    <property type="entry name" value="DUF986"/>
    <property type="match status" value="1"/>
</dbReference>
<evidence type="ECO:0000256" key="7">
    <source>
        <dbReference type="ARBA" id="ARBA00023136"/>
    </source>
</evidence>
<keyword evidence="7" id="KW-0472">Membrane</keyword>
<dbReference type="InterPro" id="IPR009328">
    <property type="entry name" value="DUF986"/>
</dbReference>
<gene>
    <name evidence="8" type="ORF">G4D61_07960</name>
</gene>
<evidence type="ECO:0000256" key="2">
    <source>
        <dbReference type="ARBA" id="ARBA00009962"/>
    </source>
</evidence>
<keyword evidence="5" id="KW-0812">Transmembrane</keyword>
<evidence type="ECO:0000256" key="5">
    <source>
        <dbReference type="ARBA" id="ARBA00022692"/>
    </source>
</evidence>
<dbReference type="RefSeq" id="WP_081750062.1">
    <property type="nucleotide sequence ID" value="NZ_JAAIWK010000010.1"/>
</dbReference>
<dbReference type="AlphaFoldDB" id="A0A6M0P5S7"/>
<organism evidence="8 9">
    <name type="scientific">Heyndrickxia ginsengihumi</name>
    <dbReference type="NCBI Taxonomy" id="363870"/>
    <lineage>
        <taxon>Bacteria</taxon>
        <taxon>Bacillati</taxon>
        <taxon>Bacillota</taxon>
        <taxon>Bacilli</taxon>
        <taxon>Bacillales</taxon>
        <taxon>Bacillaceae</taxon>
        <taxon>Heyndrickxia</taxon>
    </lineage>
</organism>
<accession>A0A6M0P5S7</accession>
<dbReference type="Proteomes" id="UP000476934">
    <property type="component" value="Unassembled WGS sequence"/>
</dbReference>
<name>A0A6M0P5S7_9BACI</name>
<reference evidence="8 9" key="1">
    <citation type="submission" date="2020-03" db="EMBL/GenBank/DDBJ databases">
        <title>Bacillus aquiflavi sp. nov., isolated from yellow water of strong flavor Chinese baijiu in Yibin region of China.</title>
        <authorList>
            <person name="Xie J."/>
        </authorList>
    </citation>
    <scope>NUCLEOTIDE SEQUENCE [LARGE SCALE GENOMIC DNA]</scope>
    <source>
        <strain evidence="8 9">Gsoil 114</strain>
    </source>
</reference>
<dbReference type="EMBL" id="JAAIWK010000010">
    <property type="protein sequence ID" value="NEY19901.1"/>
    <property type="molecule type" value="Genomic_DNA"/>
</dbReference>
<evidence type="ECO:0000256" key="4">
    <source>
        <dbReference type="ARBA" id="ARBA00022475"/>
    </source>
</evidence>
<keyword evidence="9" id="KW-1185">Reference proteome</keyword>
<comment type="similarity">
    <text evidence="2">Belongs to the UPF0266 family.</text>
</comment>
<evidence type="ECO:0000256" key="3">
    <source>
        <dbReference type="ARBA" id="ARBA00019407"/>
    </source>
</evidence>
<sequence length="72" mass="8661">MLHKYINDDFIESMNLFEDGLLVIQTDRRRKLLQVTSLDNLEHLSKFILHIHFIHSLQTEPTLCSGFFFYYN</sequence>